<feature type="domain" description="Chromosomal replication initiator protein DnaA ATPAse" evidence="1">
    <location>
        <begin position="14"/>
        <end position="158"/>
    </location>
</feature>
<evidence type="ECO:0000259" key="1">
    <source>
        <dbReference type="Pfam" id="PF00308"/>
    </source>
</evidence>
<dbReference type="AlphaFoldDB" id="A0A2Z5UWQ5"/>
<dbReference type="Gene3D" id="1.10.8.60">
    <property type="match status" value="1"/>
</dbReference>
<dbReference type="InterPro" id="IPR055199">
    <property type="entry name" value="Hda_lid"/>
</dbReference>
<keyword evidence="4" id="KW-1185">Reference proteome</keyword>
<dbReference type="SUPFAM" id="SSF52540">
    <property type="entry name" value="P-loop containing nucleoside triphosphate hydrolases"/>
    <property type="match status" value="1"/>
</dbReference>
<dbReference type="PANTHER" id="PTHR30050">
    <property type="entry name" value="CHROMOSOMAL REPLICATION INITIATOR PROTEIN DNAA"/>
    <property type="match status" value="1"/>
</dbReference>
<dbReference type="GO" id="GO:0032297">
    <property type="term" value="P:negative regulation of DNA-templated DNA replication initiation"/>
    <property type="evidence" value="ECO:0007669"/>
    <property type="project" value="InterPro"/>
</dbReference>
<dbReference type="Proteomes" id="UP000282483">
    <property type="component" value="Chromosome"/>
</dbReference>
<dbReference type="GO" id="GO:0006270">
    <property type="term" value="P:DNA replication initiation"/>
    <property type="evidence" value="ECO:0007669"/>
    <property type="project" value="TreeGrafter"/>
</dbReference>
<protein>
    <submittedName>
        <fullName evidence="3">DnaA family protein</fullName>
    </submittedName>
</protein>
<dbReference type="InterPro" id="IPR017788">
    <property type="entry name" value="Hda"/>
</dbReference>
<dbReference type="InterPro" id="IPR027417">
    <property type="entry name" value="P-loop_NTPase"/>
</dbReference>
<evidence type="ECO:0000313" key="3">
    <source>
        <dbReference type="EMBL" id="BBB15360.1"/>
    </source>
</evidence>
<dbReference type="NCBIfam" id="TIGR03420">
    <property type="entry name" value="DnaA_homol_Hda"/>
    <property type="match status" value="1"/>
</dbReference>
<dbReference type="OrthoDB" id="9784878at2"/>
<dbReference type="InterPro" id="IPR013317">
    <property type="entry name" value="DnaA_dom"/>
</dbReference>
<sequence length="232" mass="26131">MTTQLILPIQPPDANTFENFYTSANNSVLLQCLHNFSLKMGEPYIYIWGNPGAGSTHLLHACCHAAQKQGFSVAYLPLGALKKKCSPEIFHGLEMVDMVCVDELESIVDDRLWQEALFHFYNRLQEHMHYLLVAAKSIPKGLGFSLQDLVSRLASGVLLQVRELNDSERLLALQQRARLRGLEFSDEVGQFLLLRLPRQSNKLFAALEQLDSATLSLKRKLTIPLVKTILAL</sequence>
<organism evidence="3 4">
    <name type="scientific">Candidatus Rickettsiella viridis</name>
    <dbReference type="NCBI Taxonomy" id="676208"/>
    <lineage>
        <taxon>Bacteria</taxon>
        <taxon>Pseudomonadati</taxon>
        <taxon>Pseudomonadota</taxon>
        <taxon>Gammaproteobacteria</taxon>
        <taxon>Legionellales</taxon>
        <taxon>Coxiellaceae</taxon>
        <taxon>Rickettsiella</taxon>
    </lineage>
</organism>
<feature type="domain" description="Hda lid" evidence="2">
    <location>
        <begin position="166"/>
        <end position="230"/>
    </location>
</feature>
<evidence type="ECO:0000313" key="4">
    <source>
        <dbReference type="Proteomes" id="UP000282483"/>
    </source>
</evidence>
<dbReference type="EMBL" id="AP018005">
    <property type="protein sequence ID" value="BBB15360.1"/>
    <property type="molecule type" value="Genomic_DNA"/>
</dbReference>
<dbReference type="Pfam" id="PF22688">
    <property type="entry name" value="Hda_lid"/>
    <property type="match status" value="1"/>
</dbReference>
<dbReference type="PANTHER" id="PTHR30050:SF5">
    <property type="entry name" value="DNAA REGULATORY INACTIVATOR HDA"/>
    <property type="match status" value="1"/>
</dbReference>
<evidence type="ECO:0000259" key="2">
    <source>
        <dbReference type="Pfam" id="PF22688"/>
    </source>
</evidence>
<accession>A0A2Z5UWQ5</accession>
<dbReference type="Gene3D" id="3.40.50.300">
    <property type="entry name" value="P-loop containing nucleotide triphosphate hydrolases"/>
    <property type="match status" value="1"/>
</dbReference>
<gene>
    <name evidence="3" type="primary">hda</name>
    <name evidence="3" type="ORF">RVIR1_08770</name>
</gene>
<name>A0A2Z5UWQ5_9COXI</name>
<proteinExistence type="predicted"/>
<dbReference type="RefSeq" id="WP_126322821.1">
    <property type="nucleotide sequence ID" value="NZ_AP018005.1"/>
</dbReference>
<dbReference type="Pfam" id="PF00308">
    <property type="entry name" value="Bac_DnaA"/>
    <property type="match status" value="1"/>
</dbReference>
<dbReference type="KEGG" id="rvi:RVIR1_08770"/>
<reference evidence="3 4" key="1">
    <citation type="submission" date="2017-03" db="EMBL/GenBank/DDBJ databases">
        <title>The genome sequence of Candidatus Rickettsiella viridis.</title>
        <authorList>
            <person name="Nikoh N."/>
            <person name="Tsuchida T."/>
            <person name="Yamaguchi K."/>
            <person name="Maeda T."/>
            <person name="Shigenobu S."/>
            <person name="Fukatsu T."/>
        </authorList>
    </citation>
    <scope>NUCLEOTIDE SEQUENCE [LARGE SCALE GENOMIC DNA]</scope>
    <source>
        <strain evidence="3 4">Ap-RA04</strain>
    </source>
</reference>